<evidence type="ECO:0008006" key="4">
    <source>
        <dbReference type="Google" id="ProtNLM"/>
    </source>
</evidence>
<sequence>IHIMSIDFTLLSTLAPFWVYNDMTARKWFDKGSWLLPVSLIPLLGPALYILLRPSLSTSVIAQTPVESE</sequence>
<keyword evidence="1" id="KW-0472">Membrane</keyword>
<evidence type="ECO:0000256" key="1">
    <source>
        <dbReference type="SAM" id="Phobius"/>
    </source>
</evidence>
<name>A0A392PUV2_9FABA</name>
<accession>A0A392PUV2</accession>
<keyword evidence="1" id="KW-0812">Transmembrane</keyword>
<dbReference type="PANTHER" id="PTHR36009">
    <property type="match status" value="1"/>
</dbReference>
<dbReference type="AlphaFoldDB" id="A0A392PUV2"/>
<dbReference type="EMBL" id="LXQA010098365">
    <property type="protein sequence ID" value="MCI15868.1"/>
    <property type="molecule type" value="Genomic_DNA"/>
</dbReference>
<comment type="caution">
    <text evidence="2">The sequence shown here is derived from an EMBL/GenBank/DDBJ whole genome shotgun (WGS) entry which is preliminary data.</text>
</comment>
<dbReference type="GO" id="GO:0005886">
    <property type="term" value="C:plasma membrane"/>
    <property type="evidence" value="ECO:0007669"/>
    <property type="project" value="UniProtKB-SubCell"/>
</dbReference>
<reference evidence="2 3" key="1">
    <citation type="journal article" date="2018" name="Front. Plant Sci.">
        <title>Red Clover (Trifolium pratense) and Zigzag Clover (T. medium) - A Picture of Genomic Similarities and Differences.</title>
        <authorList>
            <person name="Dluhosova J."/>
            <person name="Istvanek J."/>
            <person name="Nedelnik J."/>
            <person name="Repkova J."/>
        </authorList>
    </citation>
    <scope>NUCLEOTIDE SEQUENCE [LARGE SCALE GENOMIC DNA]</scope>
    <source>
        <strain evidence="3">cv. 10/8</strain>
        <tissue evidence="2">Leaf</tissue>
    </source>
</reference>
<keyword evidence="3" id="KW-1185">Reference proteome</keyword>
<keyword evidence="1" id="KW-1133">Transmembrane helix</keyword>
<dbReference type="PANTHER" id="PTHR36009:SF3">
    <property type="entry name" value="TRANSMEMBRANE PROTEIN"/>
    <property type="match status" value="1"/>
</dbReference>
<dbReference type="Proteomes" id="UP000265520">
    <property type="component" value="Unassembled WGS sequence"/>
</dbReference>
<protein>
    <recommendedName>
        <fullName evidence="4">Cardiolipin synthase N-terminal domain-containing protein</fullName>
    </recommendedName>
</protein>
<proteinExistence type="predicted"/>
<feature type="transmembrane region" description="Helical" evidence="1">
    <location>
        <begin position="34"/>
        <end position="52"/>
    </location>
</feature>
<evidence type="ECO:0000313" key="2">
    <source>
        <dbReference type="EMBL" id="MCI15868.1"/>
    </source>
</evidence>
<feature type="non-terminal residue" evidence="2">
    <location>
        <position position="1"/>
    </location>
</feature>
<evidence type="ECO:0000313" key="3">
    <source>
        <dbReference type="Proteomes" id="UP000265520"/>
    </source>
</evidence>
<organism evidence="2 3">
    <name type="scientific">Trifolium medium</name>
    <dbReference type="NCBI Taxonomy" id="97028"/>
    <lineage>
        <taxon>Eukaryota</taxon>
        <taxon>Viridiplantae</taxon>
        <taxon>Streptophyta</taxon>
        <taxon>Embryophyta</taxon>
        <taxon>Tracheophyta</taxon>
        <taxon>Spermatophyta</taxon>
        <taxon>Magnoliopsida</taxon>
        <taxon>eudicotyledons</taxon>
        <taxon>Gunneridae</taxon>
        <taxon>Pentapetalae</taxon>
        <taxon>rosids</taxon>
        <taxon>fabids</taxon>
        <taxon>Fabales</taxon>
        <taxon>Fabaceae</taxon>
        <taxon>Papilionoideae</taxon>
        <taxon>50 kb inversion clade</taxon>
        <taxon>NPAAA clade</taxon>
        <taxon>Hologalegina</taxon>
        <taxon>IRL clade</taxon>
        <taxon>Trifolieae</taxon>
        <taxon>Trifolium</taxon>
    </lineage>
</organism>